<keyword evidence="4" id="KW-0503">Monooxygenase</keyword>
<dbReference type="EMBL" id="UINC01058706">
    <property type="protein sequence ID" value="SVB81277.1"/>
    <property type="molecule type" value="Genomic_DNA"/>
</dbReference>
<evidence type="ECO:0000256" key="1">
    <source>
        <dbReference type="ARBA" id="ARBA00022630"/>
    </source>
</evidence>
<dbReference type="Pfam" id="PF00296">
    <property type="entry name" value="Bac_luciferase"/>
    <property type="match status" value="1"/>
</dbReference>
<evidence type="ECO:0000313" key="6">
    <source>
        <dbReference type="EMBL" id="SVB81277.1"/>
    </source>
</evidence>
<protein>
    <recommendedName>
        <fullName evidence="5">Luciferase-like domain-containing protein</fullName>
    </recommendedName>
</protein>
<keyword evidence="3" id="KW-0560">Oxidoreductase</keyword>
<dbReference type="SUPFAM" id="SSF51679">
    <property type="entry name" value="Bacterial luciferase-like"/>
    <property type="match status" value="1"/>
</dbReference>
<sequence>MKIGVSLPVRELANDLSAIRDFAQMAEGLGLTHLRVPEQIIRPGSGHLHESMMILAYVAAITEKIELVPSVVILPARQTALFAKQAAELDVLSNGRVRLGIGVGSSKEEFTALGVDFNTRGRRCDEQMQLLKRLWSEDTVNFDGKFHTISDVGLSPLPIQQPIPMWIGARGLPAKSVIRRIGRHSNGWFVLCDPDQYPALHNSIVAEAEAVGRPADAIGREAGVAVVGPREAEWQDRVIGWYEKGLTHLCL</sequence>
<dbReference type="PANTHER" id="PTHR42847">
    <property type="entry name" value="ALKANESULFONATE MONOOXYGENASE"/>
    <property type="match status" value="1"/>
</dbReference>
<dbReference type="InterPro" id="IPR036661">
    <property type="entry name" value="Luciferase-like_sf"/>
</dbReference>
<reference evidence="6" key="1">
    <citation type="submission" date="2018-05" db="EMBL/GenBank/DDBJ databases">
        <authorList>
            <person name="Lanie J.A."/>
            <person name="Ng W.-L."/>
            <person name="Kazmierczak K.M."/>
            <person name="Andrzejewski T.M."/>
            <person name="Davidsen T.M."/>
            <person name="Wayne K.J."/>
            <person name="Tettelin H."/>
            <person name="Glass J.I."/>
            <person name="Rusch D."/>
            <person name="Podicherti R."/>
            <person name="Tsui H.-C.T."/>
            <person name="Winkler M.E."/>
        </authorList>
    </citation>
    <scope>NUCLEOTIDE SEQUENCE</scope>
</reference>
<accession>A0A382H2X1</accession>
<gene>
    <name evidence="6" type="ORF">METZ01_LOCUS234131</name>
</gene>
<feature type="domain" description="Luciferase-like" evidence="5">
    <location>
        <begin position="1"/>
        <end position="242"/>
    </location>
</feature>
<evidence type="ECO:0000256" key="4">
    <source>
        <dbReference type="ARBA" id="ARBA00023033"/>
    </source>
</evidence>
<evidence type="ECO:0000256" key="3">
    <source>
        <dbReference type="ARBA" id="ARBA00023002"/>
    </source>
</evidence>
<keyword evidence="2" id="KW-0288">FMN</keyword>
<dbReference type="InterPro" id="IPR050172">
    <property type="entry name" value="SsuD_RutA_monooxygenase"/>
</dbReference>
<dbReference type="GO" id="GO:0008726">
    <property type="term" value="F:alkanesulfonate monooxygenase activity"/>
    <property type="evidence" value="ECO:0007669"/>
    <property type="project" value="TreeGrafter"/>
</dbReference>
<name>A0A382H2X1_9ZZZZ</name>
<dbReference type="NCBIfam" id="TIGR03619">
    <property type="entry name" value="F420_Rv2161c"/>
    <property type="match status" value="1"/>
</dbReference>
<evidence type="ECO:0000256" key="2">
    <source>
        <dbReference type="ARBA" id="ARBA00022643"/>
    </source>
</evidence>
<dbReference type="Gene3D" id="3.20.20.30">
    <property type="entry name" value="Luciferase-like domain"/>
    <property type="match status" value="1"/>
</dbReference>
<keyword evidence="1" id="KW-0285">Flavoprotein</keyword>
<dbReference type="PANTHER" id="PTHR42847:SF4">
    <property type="entry name" value="ALKANESULFONATE MONOOXYGENASE-RELATED"/>
    <property type="match status" value="1"/>
</dbReference>
<evidence type="ECO:0000259" key="5">
    <source>
        <dbReference type="Pfam" id="PF00296"/>
    </source>
</evidence>
<dbReference type="GO" id="GO:0046306">
    <property type="term" value="P:alkanesulfonate catabolic process"/>
    <property type="evidence" value="ECO:0007669"/>
    <property type="project" value="TreeGrafter"/>
</dbReference>
<feature type="non-terminal residue" evidence="6">
    <location>
        <position position="251"/>
    </location>
</feature>
<dbReference type="InterPro" id="IPR019921">
    <property type="entry name" value="Lucif-like_OxRdtase_Rv2161c"/>
</dbReference>
<proteinExistence type="predicted"/>
<dbReference type="AlphaFoldDB" id="A0A382H2X1"/>
<organism evidence="6">
    <name type="scientific">marine metagenome</name>
    <dbReference type="NCBI Taxonomy" id="408172"/>
    <lineage>
        <taxon>unclassified sequences</taxon>
        <taxon>metagenomes</taxon>
        <taxon>ecological metagenomes</taxon>
    </lineage>
</organism>
<dbReference type="InterPro" id="IPR011251">
    <property type="entry name" value="Luciferase-like_dom"/>
</dbReference>